<dbReference type="RefSeq" id="XP_003681626.1">
    <property type="nucleotide sequence ID" value="XM_003681578.1"/>
</dbReference>
<dbReference type="Proteomes" id="UP000005627">
    <property type="component" value="Chromosome 5"/>
</dbReference>
<evidence type="ECO:0000313" key="3">
    <source>
        <dbReference type="Proteomes" id="UP000005627"/>
    </source>
</evidence>
<sequence length="89" mass="9641">MSSDKSQETGQNSQNSASDEPSDHKLKLHSRRHNHPKEFDADKLRKPHTVVHGLGRPGLGEIPGGNAGGLLRNDRRPEAPSQKNSSAGE</sequence>
<dbReference type="KEGG" id="tdl:TDEL_0E01720"/>
<dbReference type="AlphaFoldDB" id="G8ZUX1"/>
<dbReference type="EMBL" id="HE616746">
    <property type="protein sequence ID" value="CCE92415.1"/>
    <property type="molecule type" value="Genomic_DNA"/>
</dbReference>
<feature type="compositionally biased region" description="Basic residues" evidence="1">
    <location>
        <begin position="26"/>
        <end position="35"/>
    </location>
</feature>
<evidence type="ECO:0000256" key="1">
    <source>
        <dbReference type="SAM" id="MobiDB-lite"/>
    </source>
</evidence>
<dbReference type="InParanoid" id="G8ZUX1"/>
<organism evidence="2 3">
    <name type="scientific">Torulaspora delbrueckii</name>
    <name type="common">Yeast</name>
    <name type="synonym">Candida colliculosa</name>
    <dbReference type="NCBI Taxonomy" id="4950"/>
    <lineage>
        <taxon>Eukaryota</taxon>
        <taxon>Fungi</taxon>
        <taxon>Dikarya</taxon>
        <taxon>Ascomycota</taxon>
        <taxon>Saccharomycotina</taxon>
        <taxon>Saccharomycetes</taxon>
        <taxon>Saccharomycetales</taxon>
        <taxon>Saccharomycetaceae</taxon>
        <taxon>Torulaspora</taxon>
    </lineage>
</organism>
<name>G8ZUX1_TORDE</name>
<reference evidence="2 3" key="1">
    <citation type="journal article" date="2011" name="Proc. Natl. Acad. Sci. U.S.A.">
        <title>Evolutionary erosion of yeast sex chromosomes by mating-type switching accidents.</title>
        <authorList>
            <person name="Gordon J.L."/>
            <person name="Armisen D."/>
            <person name="Proux-Wera E."/>
            <person name="Oheigeartaigh S.S."/>
            <person name="Byrne K.P."/>
            <person name="Wolfe K.H."/>
        </authorList>
    </citation>
    <scope>NUCLEOTIDE SEQUENCE [LARGE SCALE GENOMIC DNA]</scope>
    <source>
        <strain evidence="3">ATCC 10662 / CBS 1146 / NBRC 0425 / NCYC 2629 / NRRL Y-866</strain>
    </source>
</reference>
<keyword evidence="3" id="KW-1185">Reference proteome</keyword>
<proteinExistence type="predicted"/>
<dbReference type="HOGENOM" id="CLU_2456338_0_0_1"/>
<feature type="compositionally biased region" description="Polar residues" evidence="1">
    <location>
        <begin position="1"/>
        <end position="19"/>
    </location>
</feature>
<dbReference type="OrthoDB" id="10383158at2759"/>
<evidence type="ECO:0000313" key="2">
    <source>
        <dbReference type="EMBL" id="CCE92415.1"/>
    </source>
</evidence>
<feature type="region of interest" description="Disordered" evidence="1">
    <location>
        <begin position="1"/>
        <end position="89"/>
    </location>
</feature>
<gene>
    <name evidence="2" type="primary">TDEL0E01720</name>
    <name evidence="2" type="ORF">TDEL_0E01720</name>
</gene>
<dbReference type="GeneID" id="11503816"/>
<accession>G8ZUX1</accession>
<protein>
    <submittedName>
        <fullName evidence="2">Uncharacterized protein</fullName>
    </submittedName>
</protein>
<feature type="compositionally biased region" description="Gly residues" evidence="1">
    <location>
        <begin position="55"/>
        <end position="68"/>
    </location>
</feature>